<protein>
    <submittedName>
        <fullName evidence="1">Uncharacterized protein</fullName>
    </submittedName>
</protein>
<dbReference type="OrthoDB" id="6617264at2759"/>
<dbReference type="Pfam" id="PF07841">
    <property type="entry name" value="DM4_12"/>
    <property type="match status" value="2"/>
</dbReference>
<dbReference type="Proteomes" id="UP000235965">
    <property type="component" value="Unassembled WGS sequence"/>
</dbReference>
<dbReference type="EMBL" id="NEVH01021935">
    <property type="protein sequence ID" value="PNF19222.1"/>
    <property type="molecule type" value="Genomic_DNA"/>
</dbReference>
<dbReference type="SMART" id="SM00718">
    <property type="entry name" value="DM4_12"/>
    <property type="match status" value="2"/>
</dbReference>
<dbReference type="InterPro" id="IPR006631">
    <property type="entry name" value="DM4_12"/>
</dbReference>
<reference evidence="1 2" key="1">
    <citation type="submission" date="2017-12" db="EMBL/GenBank/DDBJ databases">
        <title>Hemimetabolous genomes reveal molecular basis of termite eusociality.</title>
        <authorList>
            <person name="Harrison M.C."/>
            <person name="Jongepier E."/>
            <person name="Robertson H.M."/>
            <person name="Arning N."/>
            <person name="Bitard-Feildel T."/>
            <person name="Chao H."/>
            <person name="Childers C.P."/>
            <person name="Dinh H."/>
            <person name="Doddapaneni H."/>
            <person name="Dugan S."/>
            <person name="Gowin J."/>
            <person name="Greiner C."/>
            <person name="Han Y."/>
            <person name="Hu H."/>
            <person name="Hughes D.S.T."/>
            <person name="Huylmans A.-K."/>
            <person name="Kemena C."/>
            <person name="Kremer L.P.M."/>
            <person name="Lee S.L."/>
            <person name="Lopez-Ezquerra A."/>
            <person name="Mallet L."/>
            <person name="Monroy-Kuhn J.M."/>
            <person name="Moser A."/>
            <person name="Murali S.C."/>
            <person name="Muzny D.M."/>
            <person name="Otani S."/>
            <person name="Piulachs M.-D."/>
            <person name="Poelchau M."/>
            <person name="Qu J."/>
            <person name="Schaub F."/>
            <person name="Wada-Katsumata A."/>
            <person name="Worley K.C."/>
            <person name="Xie Q."/>
            <person name="Ylla G."/>
            <person name="Poulsen M."/>
            <person name="Gibbs R.A."/>
            <person name="Schal C."/>
            <person name="Richards S."/>
            <person name="Belles X."/>
            <person name="Korb J."/>
            <person name="Bornberg-Bauer E."/>
        </authorList>
    </citation>
    <scope>NUCLEOTIDE SEQUENCE [LARGE SCALE GENOMIC DNA]</scope>
    <source>
        <tissue evidence="1">Whole body</tissue>
    </source>
</reference>
<accession>A0A2J7PSA9</accession>
<gene>
    <name evidence="1" type="ORF">B7P43_G08969</name>
</gene>
<dbReference type="PANTHER" id="PTHR21398:SF7">
    <property type="entry name" value="LP19941P"/>
    <property type="match status" value="1"/>
</dbReference>
<evidence type="ECO:0000313" key="2">
    <source>
        <dbReference type="Proteomes" id="UP000235965"/>
    </source>
</evidence>
<keyword evidence="2" id="KW-1185">Reference proteome</keyword>
<name>A0A2J7PSA9_9NEOP</name>
<comment type="caution">
    <text evidence="1">The sequence shown here is derived from an EMBL/GenBank/DDBJ whole genome shotgun (WGS) entry which is preliminary data.</text>
</comment>
<proteinExistence type="predicted"/>
<dbReference type="InParanoid" id="A0A2J7PSA9"/>
<sequence>MLRFLCEAARLVIPTDTLFQKLLKLIFTDKMELRKPEAFVLIFMLLVTLCTAVNPTSAGDSPVSTGALSRKKRYLTFPPGSILQLGYCLTIPAIIPDGIWTYGITFGTNWEIPTDPVGLKAPKDAEVVHRRQRRDLYQKLRPMMDTMGLDGDSCILRALCESGQRPQGSKGSFLEEILHIIFTMGLDGHECILRALCESGRRKTEKGTFLQEILYTIFTQGEAGRICIYRALCEAKYFLKPGRSFIEDIMYTVFRYSRANGELELDPEGYEIAEGQESCVTWSRECPYSLLQLLIS</sequence>
<dbReference type="PANTHER" id="PTHR21398">
    <property type="entry name" value="AGAP007094-PA"/>
    <property type="match status" value="1"/>
</dbReference>
<organism evidence="1 2">
    <name type="scientific">Cryptotermes secundus</name>
    <dbReference type="NCBI Taxonomy" id="105785"/>
    <lineage>
        <taxon>Eukaryota</taxon>
        <taxon>Metazoa</taxon>
        <taxon>Ecdysozoa</taxon>
        <taxon>Arthropoda</taxon>
        <taxon>Hexapoda</taxon>
        <taxon>Insecta</taxon>
        <taxon>Pterygota</taxon>
        <taxon>Neoptera</taxon>
        <taxon>Polyneoptera</taxon>
        <taxon>Dictyoptera</taxon>
        <taxon>Blattodea</taxon>
        <taxon>Blattoidea</taxon>
        <taxon>Termitoidae</taxon>
        <taxon>Kalotermitidae</taxon>
        <taxon>Cryptotermitinae</taxon>
        <taxon>Cryptotermes</taxon>
    </lineage>
</organism>
<dbReference type="AlphaFoldDB" id="A0A2J7PSA9"/>
<evidence type="ECO:0000313" key="1">
    <source>
        <dbReference type="EMBL" id="PNF19222.1"/>
    </source>
</evidence>